<evidence type="ECO:0000259" key="11">
    <source>
        <dbReference type="PROSITE" id="PS50823"/>
    </source>
</evidence>
<dbReference type="SMART" id="SM00322">
    <property type="entry name" value="KH"/>
    <property type="match status" value="1"/>
</dbReference>
<dbReference type="GO" id="GO:0006412">
    <property type="term" value="P:translation"/>
    <property type="evidence" value="ECO:0007669"/>
    <property type="project" value="UniProtKB-UniRule"/>
</dbReference>
<evidence type="ECO:0000313" key="12">
    <source>
        <dbReference type="EMBL" id="QFZ23475.1"/>
    </source>
</evidence>
<evidence type="ECO:0000313" key="13">
    <source>
        <dbReference type="Proteomes" id="UP000325787"/>
    </source>
</evidence>
<comment type="subunit">
    <text evidence="8">Part of the 30S ribosomal subunit. Forms a tight complex with proteins S10 and S14.</text>
</comment>
<dbReference type="FunFam" id="3.30.300.20:FF:000001">
    <property type="entry name" value="30S ribosomal protein S3"/>
    <property type="match status" value="1"/>
</dbReference>
<evidence type="ECO:0000256" key="7">
    <source>
        <dbReference type="ARBA" id="ARBA00035257"/>
    </source>
</evidence>
<dbReference type="SUPFAM" id="SSF54814">
    <property type="entry name" value="Prokaryotic type KH domain (KH-domain type II)"/>
    <property type="match status" value="1"/>
</dbReference>
<dbReference type="GO" id="GO:0022627">
    <property type="term" value="C:cytosolic small ribosomal subunit"/>
    <property type="evidence" value="ECO:0007669"/>
    <property type="project" value="TreeGrafter"/>
</dbReference>
<evidence type="ECO:0000256" key="9">
    <source>
        <dbReference type="RuleBase" id="RU003624"/>
    </source>
</evidence>
<dbReference type="FunFam" id="3.30.1140.32:FF:000002">
    <property type="entry name" value="30S ribosomal protein S3"/>
    <property type="match status" value="1"/>
</dbReference>
<dbReference type="NCBIfam" id="TIGR01009">
    <property type="entry name" value="rpsC_bact"/>
    <property type="match status" value="1"/>
</dbReference>
<dbReference type="InterPro" id="IPR009019">
    <property type="entry name" value="KH_sf_prok-type"/>
</dbReference>
<gene>
    <name evidence="8" type="primary">rpsC</name>
    <name evidence="12" type="ORF">EKG83_43950</name>
</gene>
<sequence length="280" mass="30923">MGQKINPHGFRLGITTDWKSRWYADKQYAEYVAEDVKIRKLLSRGMERAGISKVEIERTRDRVRVDIHTARPGIVIGRRGAEADRIRGELEKLTKKQVQLNILEVKSPESDAQLVAQGVAEQLSNRVAFRRAMRKAIQSAMRSPQVKGIRVQCGGRLGGAEMSRSEHYRDGRVPLHTLRADIDYGFFEARTTFGRIGVKVWIYKGDVVGGISAKRERDAAPSAERAPRRDRGDRPNRARRSGASGTTATSTEAGRAAQASDQTTGDVAAANAPDVAKTEG</sequence>
<evidence type="ECO:0000256" key="4">
    <source>
        <dbReference type="ARBA" id="ARBA00022980"/>
    </source>
</evidence>
<dbReference type="Pfam" id="PF07650">
    <property type="entry name" value="KH_2"/>
    <property type="match status" value="1"/>
</dbReference>
<dbReference type="RefSeq" id="WP_033428579.1">
    <property type="nucleotide sequence ID" value="NZ_CP034550.1"/>
</dbReference>
<evidence type="ECO:0000256" key="5">
    <source>
        <dbReference type="ARBA" id="ARBA00023274"/>
    </source>
</evidence>
<evidence type="ECO:0000256" key="3">
    <source>
        <dbReference type="ARBA" id="ARBA00022884"/>
    </source>
</evidence>
<dbReference type="InterPro" id="IPR018280">
    <property type="entry name" value="Ribosomal_uS3_CS"/>
</dbReference>
<dbReference type="InterPro" id="IPR015946">
    <property type="entry name" value="KH_dom-like_a/b"/>
</dbReference>
<feature type="region of interest" description="Disordered" evidence="10">
    <location>
        <begin position="214"/>
        <end position="280"/>
    </location>
</feature>
<dbReference type="KEGG" id="ssyi:EKG83_43950"/>
<protein>
    <recommendedName>
        <fullName evidence="7 8">Small ribosomal subunit protein uS3</fullName>
    </recommendedName>
</protein>
<dbReference type="AlphaFoldDB" id="A0A5Q0HC02"/>
<evidence type="ECO:0000256" key="6">
    <source>
        <dbReference type="ARBA" id="ARBA00024998"/>
    </source>
</evidence>
<dbReference type="Proteomes" id="UP000325787">
    <property type="component" value="Chromosome"/>
</dbReference>
<dbReference type="Pfam" id="PF00189">
    <property type="entry name" value="Ribosomal_S3_C"/>
    <property type="match status" value="1"/>
</dbReference>
<dbReference type="CDD" id="cd02412">
    <property type="entry name" value="KH-II_30S_S3"/>
    <property type="match status" value="1"/>
</dbReference>
<dbReference type="SUPFAM" id="SSF54821">
    <property type="entry name" value="Ribosomal protein S3 C-terminal domain"/>
    <property type="match status" value="1"/>
</dbReference>
<dbReference type="Gene3D" id="3.30.300.20">
    <property type="match status" value="1"/>
</dbReference>
<dbReference type="HAMAP" id="MF_01309_B">
    <property type="entry name" value="Ribosomal_uS3_B"/>
    <property type="match status" value="1"/>
</dbReference>
<dbReference type="InterPro" id="IPR004087">
    <property type="entry name" value="KH_dom"/>
</dbReference>
<comment type="function">
    <text evidence="6 8">Binds the lower part of the 30S subunit head. Binds mRNA in the 70S ribosome, positioning it for translation.</text>
</comment>
<feature type="compositionally biased region" description="Low complexity" evidence="10">
    <location>
        <begin position="241"/>
        <end position="257"/>
    </location>
</feature>
<name>A0A5Q0HC02_SACSY</name>
<dbReference type="GO" id="GO:0003735">
    <property type="term" value="F:structural constituent of ribosome"/>
    <property type="evidence" value="ECO:0007669"/>
    <property type="project" value="InterPro"/>
</dbReference>
<proteinExistence type="inferred from homology"/>
<feature type="domain" description="KH type-2" evidence="11">
    <location>
        <begin position="38"/>
        <end position="106"/>
    </location>
</feature>
<dbReference type="GO" id="GO:0019843">
    <property type="term" value="F:rRNA binding"/>
    <property type="evidence" value="ECO:0007669"/>
    <property type="project" value="UniProtKB-UniRule"/>
</dbReference>
<keyword evidence="13" id="KW-1185">Reference proteome</keyword>
<dbReference type="PROSITE" id="PS00548">
    <property type="entry name" value="RIBOSOMAL_S3"/>
    <property type="match status" value="1"/>
</dbReference>
<keyword evidence="2 8" id="KW-0699">rRNA-binding</keyword>
<keyword evidence="4 8" id="KW-0689">Ribosomal protein</keyword>
<feature type="compositionally biased region" description="Basic and acidic residues" evidence="10">
    <location>
        <begin position="214"/>
        <end position="236"/>
    </location>
</feature>
<dbReference type="PANTHER" id="PTHR11760:SF19">
    <property type="entry name" value="SMALL RIBOSOMAL SUBUNIT PROTEIN US3C"/>
    <property type="match status" value="1"/>
</dbReference>
<evidence type="ECO:0000256" key="2">
    <source>
        <dbReference type="ARBA" id="ARBA00022730"/>
    </source>
</evidence>
<dbReference type="InterPro" id="IPR057258">
    <property type="entry name" value="Ribosomal_uS3"/>
</dbReference>
<dbReference type="InterPro" id="IPR001351">
    <property type="entry name" value="Ribosomal_uS3_C"/>
</dbReference>
<evidence type="ECO:0000256" key="10">
    <source>
        <dbReference type="SAM" id="MobiDB-lite"/>
    </source>
</evidence>
<reference evidence="13" key="1">
    <citation type="journal article" date="2021" name="Curr. Microbiol.">
        <title>Complete genome of nocamycin-producing strain Saccharothrix syringae NRRL B-16468 reveals the biosynthetic potential for secondary metabolites.</title>
        <authorList>
            <person name="Mo X."/>
            <person name="Yang S."/>
        </authorList>
    </citation>
    <scope>NUCLEOTIDE SEQUENCE [LARGE SCALE GENOMIC DNA]</scope>
    <source>
        <strain evidence="13">ATCC 51364 / DSM 43886 / JCM 6844 / KCTC 9398 / NBRC 14523 / NRRL B-16468 / INA 2240</strain>
    </source>
</reference>
<dbReference type="InterPro" id="IPR036419">
    <property type="entry name" value="Ribosomal_S3_C_sf"/>
</dbReference>
<keyword evidence="5 8" id="KW-0687">Ribonucleoprotein</keyword>
<dbReference type="PROSITE" id="PS50823">
    <property type="entry name" value="KH_TYPE_2"/>
    <property type="match status" value="1"/>
</dbReference>
<dbReference type="InterPro" id="IPR005704">
    <property type="entry name" value="Ribosomal_uS3_bac-typ"/>
</dbReference>
<comment type="similarity">
    <text evidence="1 8 9">Belongs to the universal ribosomal protein uS3 family.</text>
</comment>
<dbReference type="Gene3D" id="3.30.1140.32">
    <property type="entry name" value="Ribosomal protein S3, C-terminal domain"/>
    <property type="match status" value="1"/>
</dbReference>
<dbReference type="InterPro" id="IPR004044">
    <property type="entry name" value="KH_dom_type_2"/>
</dbReference>
<dbReference type="GO" id="GO:0003729">
    <property type="term" value="F:mRNA binding"/>
    <property type="evidence" value="ECO:0007669"/>
    <property type="project" value="UniProtKB-UniRule"/>
</dbReference>
<accession>A0A5Q0HC02</accession>
<keyword evidence="3 8" id="KW-0694">RNA-binding</keyword>
<dbReference type="OrthoDB" id="9806396at2"/>
<organism evidence="12 13">
    <name type="scientific">Saccharothrix syringae</name>
    <name type="common">Nocardiopsis syringae</name>
    <dbReference type="NCBI Taxonomy" id="103733"/>
    <lineage>
        <taxon>Bacteria</taxon>
        <taxon>Bacillati</taxon>
        <taxon>Actinomycetota</taxon>
        <taxon>Actinomycetes</taxon>
        <taxon>Pseudonocardiales</taxon>
        <taxon>Pseudonocardiaceae</taxon>
        <taxon>Saccharothrix</taxon>
    </lineage>
</organism>
<dbReference type="PANTHER" id="PTHR11760">
    <property type="entry name" value="30S/40S RIBOSOMAL PROTEIN S3"/>
    <property type="match status" value="1"/>
</dbReference>
<dbReference type="EMBL" id="CP034550">
    <property type="protein sequence ID" value="QFZ23475.1"/>
    <property type="molecule type" value="Genomic_DNA"/>
</dbReference>
<evidence type="ECO:0000256" key="8">
    <source>
        <dbReference type="HAMAP-Rule" id="MF_01309"/>
    </source>
</evidence>
<evidence type="ECO:0000256" key="1">
    <source>
        <dbReference type="ARBA" id="ARBA00010761"/>
    </source>
</evidence>